<sequence length="219" mass="22581">MTQTWWIIKHVAFEGPALIGTVLSARGIGYSVCEPFDGDSLPEVSECAGLVVMGGPMNALDDAGHPHLAAERALIRDCLDLGVPVIGVCLGAQLLAAALGANVFEGPTGEFGAGTVTLTGAAKSDKVFGGLVGEMPVVHWHGDTFDLPEGAVLLAGSASYPHQAFRVGDNAYGLQFHVELTAAELPVLREHMPAGTAPDADQLAEIEAVGRTVIGAFLG</sequence>
<feature type="domain" description="Glutamine amidotransferase" evidence="1">
    <location>
        <begin position="44"/>
        <end position="182"/>
    </location>
</feature>
<dbReference type="InterPro" id="IPR029062">
    <property type="entry name" value="Class_I_gatase-like"/>
</dbReference>
<dbReference type="EMBL" id="SUMD01000001">
    <property type="protein sequence ID" value="TJZ81411.1"/>
    <property type="molecule type" value="Genomic_DNA"/>
</dbReference>
<accession>A0ABY2RQR9</accession>
<dbReference type="PROSITE" id="PS51273">
    <property type="entry name" value="GATASE_TYPE_1"/>
    <property type="match status" value="1"/>
</dbReference>
<dbReference type="Proteomes" id="UP000305109">
    <property type="component" value="Unassembled WGS sequence"/>
</dbReference>
<dbReference type="PANTHER" id="PTHR42695">
    <property type="entry name" value="GLUTAMINE AMIDOTRANSFERASE YLR126C-RELATED"/>
    <property type="match status" value="1"/>
</dbReference>
<dbReference type="Pfam" id="PF00117">
    <property type="entry name" value="GATase"/>
    <property type="match status" value="1"/>
</dbReference>
<gene>
    <name evidence="2" type="ORF">FCG67_01910</name>
</gene>
<keyword evidence="2" id="KW-0315">Glutamine amidotransferase</keyword>
<dbReference type="RefSeq" id="WP_136906610.1">
    <property type="nucleotide sequence ID" value="NZ_SUMD01000001.1"/>
</dbReference>
<proteinExistence type="predicted"/>
<evidence type="ECO:0000259" key="1">
    <source>
        <dbReference type="Pfam" id="PF00117"/>
    </source>
</evidence>
<organism evidence="2 3">
    <name type="scientific">Rhodococcus oryzae</name>
    <dbReference type="NCBI Taxonomy" id="2571143"/>
    <lineage>
        <taxon>Bacteria</taxon>
        <taxon>Bacillati</taxon>
        <taxon>Actinomycetota</taxon>
        <taxon>Actinomycetes</taxon>
        <taxon>Mycobacteriales</taxon>
        <taxon>Nocardiaceae</taxon>
        <taxon>Rhodococcus</taxon>
    </lineage>
</organism>
<name>A0ABY2RQR9_9NOCA</name>
<keyword evidence="3" id="KW-1185">Reference proteome</keyword>
<comment type="caution">
    <text evidence="2">The sequence shown here is derived from an EMBL/GenBank/DDBJ whole genome shotgun (WGS) entry which is preliminary data.</text>
</comment>
<dbReference type="PANTHER" id="PTHR42695:SF5">
    <property type="entry name" value="GLUTAMINE AMIDOTRANSFERASE YLR126C-RELATED"/>
    <property type="match status" value="1"/>
</dbReference>
<evidence type="ECO:0000313" key="2">
    <source>
        <dbReference type="EMBL" id="TJZ81411.1"/>
    </source>
</evidence>
<dbReference type="InterPro" id="IPR044992">
    <property type="entry name" value="ChyE-like"/>
</dbReference>
<dbReference type="InterPro" id="IPR017926">
    <property type="entry name" value="GATASE"/>
</dbReference>
<dbReference type="SUPFAM" id="SSF52317">
    <property type="entry name" value="Class I glutamine amidotransferase-like"/>
    <property type="match status" value="1"/>
</dbReference>
<dbReference type="Gene3D" id="3.40.50.880">
    <property type="match status" value="1"/>
</dbReference>
<evidence type="ECO:0000313" key="3">
    <source>
        <dbReference type="Proteomes" id="UP000305109"/>
    </source>
</evidence>
<protein>
    <submittedName>
        <fullName evidence="2">Type 1 glutamine amidotransferase</fullName>
    </submittedName>
</protein>
<dbReference type="CDD" id="cd01741">
    <property type="entry name" value="GATase1_1"/>
    <property type="match status" value="1"/>
</dbReference>
<reference evidence="2 3" key="1">
    <citation type="submission" date="2019-04" db="EMBL/GenBank/DDBJ databases">
        <title>Rhodococcus oryzae sp. nov., a novel actinomycete isolated from rhizosphere soil of rice (Oryza sativa L.).</title>
        <authorList>
            <person name="Li C."/>
        </authorList>
    </citation>
    <scope>NUCLEOTIDE SEQUENCE [LARGE SCALE GENOMIC DNA]</scope>
    <source>
        <strain evidence="2 3">NEAU-CX67</strain>
    </source>
</reference>